<dbReference type="EMBL" id="JAPDRQ010000079">
    <property type="protein sequence ID" value="KAJ9656356.1"/>
    <property type="molecule type" value="Genomic_DNA"/>
</dbReference>
<protein>
    <submittedName>
        <fullName evidence="1">Uncharacterized protein</fullName>
    </submittedName>
</protein>
<evidence type="ECO:0000313" key="2">
    <source>
        <dbReference type="Proteomes" id="UP001172386"/>
    </source>
</evidence>
<gene>
    <name evidence="1" type="ORF">H2198_005039</name>
</gene>
<dbReference type="Proteomes" id="UP001172386">
    <property type="component" value="Unassembled WGS sequence"/>
</dbReference>
<name>A0ACC3A718_9EURO</name>
<organism evidence="1 2">
    <name type="scientific">Neophaeococcomyces mojaviensis</name>
    <dbReference type="NCBI Taxonomy" id="3383035"/>
    <lineage>
        <taxon>Eukaryota</taxon>
        <taxon>Fungi</taxon>
        <taxon>Dikarya</taxon>
        <taxon>Ascomycota</taxon>
        <taxon>Pezizomycotina</taxon>
        <taxon>Eurotiomycetes</taxon>
        <taxon>Chaetothyriomycetidae</taxon>
        <taxon>Chaetothyriales</taxon>
        <taxon>Chaetothyriales incertae sedis</taxon>
        <taxon>Neophaeococcomyces</taxon>
    </lineage>
</organism>
<accession>A0ACC3A718</accession>
<comment type="caution">
    <text evidence="1">The sequence shown here is derived from an EMBL/GenBank/DDBJ whole genome shotgun (WGS) entry which is preliminary data.</text>
</comment>
<reference evidence="1" key="1">
    <citation type="submission" date="2022-10" db="EMBL/GenBank/DDBJ databases">
        <title>Culturing micro-colonial fungi from biological soil crusts in the Mojave desert and describing Neophaeococcomyces mojavensis, and introducing the new genera and species Taxawa tesnikishii.</title>
        <authorList>
            <person name="Kurbessoian T."/>
            <person name="Stajich J.E."/>
        </authorList>
    </citation>
    <scope>NUCLEOTIDE SEQUENCE</scope>
    <source>
        <strain evidence="1">JES_112</strain>
    </source>
</reference>
<evidence type="ECO:0000313" key="1">
    <source>
        <dbReference type="EMBL" id="KAJ9656356.1"/>
    </source>
</evidence>
<keyword evidence="2" id="KW-1185">Reference proteome</keyword>
<proteinExistence type="predicted"/>
<sequence length="524" mass="59470">MSAASSPSSLSDYFIIQPHSFRDLPVRLRSPNRHSEQDSQLSEDEFECISSPDTVRSLNSTPVAGSVRSVSVDDDHSEQLEDHQPGIASSVHDRTISSSACGEISECTDDASCKFDYFPIPVSRQPDVHTTDPTTPSPIRRPYVYTTPSEDGYPGTGVLSYSYSQPLCATRYGPLPTEYENPLRARTAEHDRFSGAYTKPQPMAAASAYQNLCYTGHDHIDIEIMHQLIDSACSSRLRHNTQTPESRDAVLRFQMMKRLRNLPPDHLVVRRAIADPLHLPQPYRNQWTAYERRNIYRNVFTDVEKVALFLLFDTHKTHFHTECLFTDIVTTHYGSHDLCNSISQDCHVVSQQLAFSIQSSSFSSLSGNIMDKILHNDELRYATQQKITAKTLRLRNSASDSEVEKVVNDNFYHVPGAYGCTNHEKRHLLTDYFQCMALKDAFDETLRNLPMRTSASDYATCLPSAQGNNYALQDYETQLFLLEQQNKNRLMMARAEQEEEHQTEKKQRMASSRCGGFRAGAIRR</sequence>